<proteinExistence type="predicted"/>
<protein>
    <submittedName>
        <fullName evidence="2">Uncharacterized protein</fullName>
    </submittedName>
</protein>
<name>A0ABQ9IN09_9NEOP</name>
<feature type="compositionally biased region" description="Basic and acidic residues" evidence="1">
    <location>
        <begin position="163"/>
        <end position="175"/>
    </location>
</feature>
<accession>A0ABQ9IN09</accession>
<keyword evidence="3" id="KW-1185">Reference proteome</keyword>
<feature type="region of interest" description="Disordered" evidence="1">
    <location>
        <begin position="157"/>
        <end position="196"/>
    </location>
</feature>
<dbReference type="Proteomes" id="UP001159363">
    <property type="component" value="Chromosome 1"/>
</dbReference>
<evidence type="ECO:0000313" key="3">
    <source>
        <dbReference type="Proteomes" id="UP001159363"/>
    </source>
</evidence>
<evidence type="ECO:0000256" key="1">
    <source>
        <dbReference type="SAM" id="MobiDB-lite"/>
    </source>
</evidence>
<evidence type="ECO:0000313" key="2">
    <source>
        <dbReference type="EMBL" id="KAJ8897248.1"/>
    </source>
</evidence>
<feature type="region of interest" description="Disordered" evidence="1">
    <location>
        <begin position="93"/>
        <end position="133"/>
    </location>
</feature>
<feature type="region of interest" description="Disordered" evidence="1">
    <location>
        <begin position="252"/>
        <end position="321"/>
    </location>
</feature>
<dbReference type="EMBL" id="JARBHB010000001">
    <property type="protein sequence ID" value="KAJ8897248.1"/>
    <property type="molecule type" value="Genomic_DNA"/>
</dbReference>
<reference evidence="2 3" key="1">
    <citation type="submission" date="2023-02" db="EMBL/GenBank/DDBJ databases">
        <title>LHISI_Scaffold_Assembly.</title>
        <authorList>
            <person name="Stuart O.P."/>
            <person name="Cleave R."/>
            <person name="Magrath M.J.L."/>
            <person name="Mikheyev A.S."/>
        </authorList>
    </citation>
    <scope>NUCLEOTIDE SEQUENCE [LARGE SCALE GENOMIC DNA]</scope>
    <source>
        <strain evidence="2">Daus_M_001</strain>
        <tissue evidence="2">Leg muscle</tissue>
    </source>
</reference>
<gene>
    <name evidence="2" type="ORF">PR048_002594</name>
</gene>
<sequence>MYKEVPKDIPALGSKVEELSVYILFTTASFPQEANRGRSQIFACGENVSDDAAGQRVFPVIYLAFRRCCILTTPHPHLLSRPRWHGKREIPEETRKPAALSGTIPTCENPGATPPGIEVDSSRWESRGHVRNASRGISKHGGLLMFFRGVVKLPPRPLPAAQRPEEMHMERDARQRRGSCGVTRSRGHRQRETRRVVSAARLPSCTTTGRYTPRKSPWEWRSLALRLKTRSVIPTPNISLGRRGGFANPAVACGAKPGHSSRDTAGTREHADTIAPPVRHIPGDPRINKAPSNKRASWPRAASTSPDTQQSPSLPSPGVANTRLPLVSYHAQLF</sequence>
<feature type="compositionally biased region" description="Basic and acidic residues" evidence="1">
    <location>
        <begin position="260"/>
        <end position="272"/>
    </location>
</feature>
<organism evidence="2 3">
    <name type="scientific">Dryococelus australis</name>
    <dbReference type="NCBI Taxonomy" id="614101"/>
    <lineage>
        <taxon>Eukaryota</taxon>
        <taxon>Metazoa</taxon>
        <taxon>Ecdysozoa</taxon>
        <taxon>Arthropoda</taxon>
        <taxon>Hexapoda</taxon>
        <taxon>Insecta</taxon>
        <taxon>Pterygota</taxon>
        <taxon>Neoptera</taxon>
        <taxon>Polyneoptera</taxon>
        <taxon>Phasmatodea</taxon>
        <taxon>Verophasmatodea</taxon>
        <taxon>Anareolatae</taxon>
        <taxon>Phasmatidae</taxon>
        <taxon>Eurycanthinae</taxon>
        <taxon>Dryococelus</taxon>
    </lineage>
</organism>
<comment type="caution">
    <text evidence="2">The sequence shown here is derived from an EMBL/GenBank/DDBJ whole genome shotgun (WGS) entry which is preliminary data.</text>
</comment>
<feature type="compositionally biased region" description="Polar residues" evidence="1">
    <location>
        <begin position="302"/>
        <end position="313"/>
    </location>
</feature>